<dbReference type="SUPFAM" id="SSF50129">
    <property type="entry name" value="GroES-like"/>
    <property type="match status" value="1"/>
</dbReference>
<keyword evidence="1" id="KW-0560">Oxidoreductase</keyword>
<dbReference type="InterPro" id="IPR013149">
    <property type="entry name" value="ADH-like_C"/>
</dbReference>
<feature type="domain" description="Alcohol dehydrogenase-like N-terminal" evidence="3">
    <location>
        <begin position="38"/>
        <end position="171"/>
    </location>
</feature>
<dbReference type="RefSeq" id="WP_116224691.1">
    <property type="nucleotide sequence ID" value="NZ_AP018437.1"/>
</dbReference>
<evidence type="ECO:0000256" key="1">
    <source>
        <dbReference type="ARBA" id="ARBA00023002"/>
    </source>
</evidence>
<dbReference type="InterPro" id="IPR036291">
    <property type="entry name" value="NAD(P)-bd_dom_sf"/>
</dbReference>
<comment type="caution">
    <text evidence="4">The sequence shown here is derived from an EMBL/GenBank/DDBJ whole genome shotgun (WGS) entry which is preliminary data.</text>
</comment>
<dbReference type="Pfam" id="PF08240">
    <property type="entry name" value="ADH_N"/>
    <property type="match status" value="1"/>
</dbReference>
<dbReference type="Gene3D" id="3.90.180.10">
    <property type="entry name" value="Medium-chain alcohol dehydrogenases, catalytic domain"/>
    <property type="match status" value="1"/>
</dbReference>
<evidence type="ECO:0000259" key="3">
    <source>
        <dbReference type="Pfam" id="PF08240"/>
    </source>
</evidence>
<dbReference type="InterPro" id="IPR013154">
    <property type="entry name" value="ADH-like_N"/>
</dbReference>
<feature type="domain" description="Alcohol dehydrogenase-like C-terminal" evidence="2">
    <location>
        <begin position="217"/>
        <end position="339"/>
    </location>
</feature>
<evidence type="ECO:0000259" key="2">
    <source>
        <dbReference type="Pfam" id="PF00107"/>
    </source>
</evidence>
<dbReference type="InterPro" id="IPR050129">
    <property type="entry name" value="Zn_alcohol_dh"/>
</dbReference>
<dbReference type="InterPro" id="IPR011032">
    <property type="entry name" value="GroES-like_sf"/>
</dbReference>
<dbReference type="OrthoDB" id="9769198at2"/>
<dbReference type="Gene3D" id="3.40.50.720">
    <property type="entry name" value="NAD(P)-binding Rossmann-like Domain"/>
    <property type="match status" value="1"/>
</dbReference>
<evidence type="ECO:0000313" key="5">
    <source>
        <dbReference type="Proteomes" id="UP000256388"/>
    </source>
</evidence>
<protein>
    <submittedName>
        <fullName evidence="4">L-iditol 2-dehydrogenase</fullName>
    </submittedName>
</protein>
<proteinExistence type="predicted"/>
<keyword evidence="5" id="KW-1185">Reference proteome</keyword>
<dbReference type="PANTHER" id="PTHR43401:SF2">
    <property type="entry name" value="L-THREONINE 3-DEHYDROGENASE"/>
    <property type="match status" value="1"/>
</dbReference>
<name>A0A347ZRE7_9CHLR</name>
<organism evidence="4 5">
    <name type="scientific">Pelolinea submarina</name>
    <dbReference type="NCBI Taxonomy" id="913107"/>
    <lineage>
        <taxon>Bacteria</taxon>
        <taxon>Bacillati</taxon>
        <taxon>Chloroflexota</taxon>
        <taxon>Anaerolineae</taxon>
        <taxon>Anaerolineales</taxon>
        <taxon>Anaerolineaceae</taxon>
        <taxon>Pelolinea</taxon>
    </lineage>
</organism>
<dbReference type="EMBL" id="QUMS01000001">
    <property type="protein sequence ID" value="REG11567.1"/>
    <property type="molecule type" value="Genomic_DNA"/>
</dbReference>
<gene>
    <name evidence="4" type="ORF">DFR64_1459</name>
</gene>
<reference evidence="4 5" key="1">
    <citation type="submission" date="2018-08" db="EMBL/GenBank/DDBJ databases">
        <title>Genomic Encyclopedia of Type Strains, Phase IV (KMG-IV): sequencing the most valuable type-strain genomes for metagenomic binning, comparative biology and taxonomic classification.</title>
        <authorList>
            <person name="Goeker M."/>
        </authorList>
    </citation>
    <scope>NUCLEOTIDE SEQUENCE [LARGE SCALE GENOMIC DNA]</scope>
    <source>
        <strain evidence="4 5">DSM 23923</strain>
    </source>
</reference>
<dbReference type="PANTHER" id="PTHR43401">
    <property type="entry name" value="L-THREONINE 3-DEHYDROGENASE"/>
    <property type="match status" value="1"/>
</dbReference>
<sequence length="391" mass="43368">MSGDIKTTHAVKTVGAAVMTAPGKLEYQELPYPDHLEPGAMIVKMEMSGICGTDKHAYKGETTLYGGTEAEQDMVFPTVHGHENSGIVVEMNGDNIEYSGQSLKVGDRVTNCPNIICGECWYCRSVHGYPYCSHHKGIGMTYYADQFPYIVGGWSEYMYLPPKAWVYKVPDYIPIEYSCLSELFVVTAILDRGKEYAAYGGKGFHFGDTVVVQGAGPIGMLMVAKARMLGAGKIIALDNFPKKLEMAKDFGADVTFNVADMDDKQLVEAIRAETEGRGADVVVETVGQPSVVRVGLEMLRRGGTYLETGNFADTGEVSLNIHRHIAAKNVLIYGNTNHPHDGYYAAFDMMWRNRDKFPFEKLITHRFKLNQAQEAIDKSFEEDALKVVFEM</sequence>
<dbReference type="AlphaFoldDB" id="A0A347ZRE7"/>
<evidence type="ECO:0000313" key="4">
    <source>
        <dbReference type="EMBL" id="REG11567.1"/>
    </source>
</evidence>
<dbReference type="GO" id="GO:0016491">
    <property type="term" value="F:oxidoreductase activity"/>
    <property type="evidence" value="ECO:0007669"/>
    <property type="project" value="UniProtKB-KW"/>
</dbReference>
<accession>A0A347ZRE7</accession>
<dbReference type="Proteomes" id="UP000256388">
    <property type="component" value="Unassembled WGS sequence"/>
</dbReference>
<dbReference type="SUPFAM" id="SSF51735">
    <property type="entry name" value="NAD(P)-binding Rossmann-fold domains"/>
    <property type="match status" value="1"/>
</dbReference>
<dbReference type="Pfam" id="PF00107">
    <property type="entry name" value="ADH_zinc_N"/>
    <property type="match status" value="1"/>
</dbReference>